<evidence type="ECO:0000313" key="1">
    <source>
        <dbReference type="EMBL" id="QYT01295.1"/>
    </source>
</evidence>
<dbReference type="AlphaFoldDB" id="A0A8G0PJ84"/>
<organism evidence="1 2">
    <name type="scientific">Trichoderma simmonsii</name>
    <dbReference type="NCBI Taxonomy" id="1491479"/>
    <lineage>
        <taxon>Eukaryota</taxon>
        <taxon>Fungi</taxon>
        <taxon>Dikarya</taxon>
        <taxon>Ascomycota</taxon>
        <taxon>Pezizomycotina</taxon>
        <taxon>Sordariomycetes</taxon>
        <taxon>Hypocreomycetidae</taxon>
        <taxon>Hypocreales</taxon>
        <taxon>Hypocreaceae</taxon>
        <taxon>Trichoderma</taxon>
    </lineage>
</organism>
<protein>
    <submittedName>
        <fullName evidence="1">Uncharacterized protein</fullName>
    </submittedName>
</protein>
<name>A0A8G0PJ84_9HYPO</name>
<dbReference type="EMBL" id="CP075867">
    <property type="protein sequence ID" value="QYT01295.1"/>
    <property type="molecule type" value="Genomic_DNA"/>
</dbReference>
<dbReference type="Proteomes" id="UP000826661">
    <property type="component" value="Chromosome IV"/>
</dbReference>
<reference evidence="1 2" key="1">
    <citation type="journal article" date="2021" name="BMC Genomics">
        <title>Telomere-to-telomere genome assembly of asparaginase-producing Trichoderma simmonsii.</title>
        <authorList>
            <person name="Chung D."/>
            <person name="Kwon Y.M."/>
            <person name="Yang Y."/>
        </authorList>
    </citation>
    <scope>NUCLEOTIDE SEQUENCE [LARGE SCALE GENOMIC DNA]</scope>
    <source>
        <strain evidence="1 2">GH-Sj1</strain>
    </source>
</reference>
<proteinExistence type="predicted"/>
<accession>A0A8G0PJ84</accession>
<gene>
    <name evidence="1" type="ORF">H0G86_008339</name>
</gene>
<keyword evidence="2" id="KW-1185">Reference proteome</keyword>
<evidence type="ECO:0000313" key="2">
    <source>
        <dbReference type="Proteomes" id="UP000826661"/>
    </source>
</evidence>
<sequence>MRVYPRALSATQTPSASAPVIGHIGSHRMDGRTKECRTKHKILPQPDSAAHHWLDGRVLIARMDQHIRIPSSLRHVASVVQAPFSLRSWVWVLGPYHQP</sequence>